<dbReference type="PANTHER" id="PTHR34072">
    <property type="entry name" value="ENZYMATIC POLYPROTEIN-RELATED"/>
    <property type="match status" value="1"/>
</dbReference>
<evidence type="ECO:0000256" key="1">
    <source>
        <dbReference type="SAM" id="MobiDB-lite"/>
    </source>
</evidence>
<gene>
    <name evidence="2" type="ORF">AXG93_777s1050</name>
</gene>
<reference evidence="2" key="1">
    <citation type="submission" date="2016-03" db="EMBL/GenBank/DDBJ databases">
        <title>Mechanisms controlling the formation of the plant cell surface in tip-growing cells are functionally conserved among land plants.</title>
        <authorList>
            <person name="Honkanen S."/>
            <person name="Jones V.A."/>
            <person name="Morieri G."/>
            <person name="Champion C."/>
            <person name="Hetherington A.J."/>
            <person name="Kelly S."/>
            <person name="Saint-Marcoux D."/>
            <person name="Proust H."/>
            <person name="Prescott H."/>
            <person name="Dolan L."/>
        </authorList>
    </citation>
    <scope>NUCLEOTIDE SEQUENCE [LARGE SCALE GENOMIC DNA]</scope>
    <source>
        <tissue evidence="2">Whole gametophyte</tissue>
    </source>
</reference>
<evidence type="ECO:0000313" key="3">
    <source>
        <dbReference type="Proteomes" id="UP000077202"/>
    </source>
</evidence>
<dbReference type="SUPFAM" id="SSF56672">
    <property type="entry name" value="DNA/RNA polymerases"/>
    <property type="match status" value="1"/>
</dbReference>
<name>A0A176VNV9_MARPO</name>
<comment type="caution">
    <text evidence="2">The sequence shown here is derived from an EMBL/GenBank/DDBJ whole genome shotgun (WGS) entry which is preliminary data.</text>
</comment>
<keyword evidence="3" id="KW-1185">Reference proteome</keyword>
<organism evidence="2 3">
    <name type="scientific">Marchantia polymorpha subsp. ruderalis</name>
    <dbReference type="NCBI Taxonomy" id="1480154"/>
    <lineage>
        <taxon>Eukaryota</taxon>
        <taxon>Viridiplantae</taxon>
        <taxon>Streptophyta</taxon>
        <taxon>Embryophyta</taxon>
        <taxon>Marchantiophyta</taxon>
        <taxon>Marchantiopsida</taxon>
        <taxon>Marchantiidae</taxon>
        <taxon>Marchantiales</taxon>
        <taxon>Marchantiaceae</taxon>
        <taxon>Marchantia</taxon>
    </lineage>
</organism>
<dbReference type="AlphaFoldDB" id="A0A176VNV9"/>
<dbReference type="InterPro" id="IPR043128">
    <property type="entry name" value="Rev_trsase/Diguanyl_cyclase"/>
</dbReference>
<proteinExistence type="predicted"/>
<dbReference type="Gene3D" id="3.30.70.270">
    <property type="match status" value="1"/>
</dbReference>
<dbReference type="Proteomes" id="UP000077202">
    <property type="component" value="Unassembled WGS sequence"/>
</dbReference>
<evidence type="ECO:0000313" key="2">
    <source>
        <dbReference type="EMBL" id="OAE22598.1"/>
    </source>
</evidence>
<feature type="compositionally biased region" description="Polar residues" evidence="1">
    <location>
        <begin position="163"/>
        <end position="178"/>
    </location>
</feature>
<dbReference type="PANTHER" id="PTHR34072:SF58">
    <property type="entry name" value="DNA (CYTOSINE-5-)-METHYLTRANSFERASE"/>
    <property type="match status" value="1"/>
</dbReference>
<accession>A0A176VNV9</accession>
<protein>
    <recommendedName>
        <fullName evidence="4">Reverse transcriptase RNase H-like domain-containing protein</fullName>
    </recommendedName>
</protein>
<dbReference type="EMBL" id="LVLJ01003142">
    <property type="protein sequence ID" value="OAE22598.1"/>
    <property type="molecule type" value="Genomic_DNA"/>
</dbReference>
<evidence type="ECO:0008006" key="4">
    <source>
        <dbReference type="Google" id="ProtNLM"/>
    </source>
</evidence>
<dbReference type="InterPro" id="IPR043502">
    <property type="entry name" value="DNA/RNA_pol_sf"/>
</dbReference>
<feature type="region of interest" description="Disordered" evidence="1">
    <location>
        <begin position="163"/>
        <end position="189"/>
    </location>
</feature>
<sequence length="225" mass="25632">MVCGYILGSVEYLGHVIYPGGLGVQQAKVEAIARIPRPTDVSRFCAFMGLTNYYRRYVKGFNVTAKSLNQFLRQGVEWLMESDKLTGKLAQWALILQEYDFHVVHRPRVANLDADGLSRNPCTGQKYDTGARWHGEVDEEMVYGCHASAFMCLLREDSSTEDQLTSYSSQRMDGQSSDPEVEDGDMDQRDVHDDALVLKLLRTSMMSRTVSAKERDRVLQRTKRY</sequence>